<name>A0A6N7IU73_9FIRM</name>
<keyword evidence="3" id="KW-1185">Reference proteome</keyword>
<sequence length="375" mass="41709">MASVLFIDGALPPFPRPNRDWRVLRMLGALVRAGHRVIYLVREGERHEIYRPAFAEAGIQFYVERGARICRHSIVGCPAVELEQLLKDISFDLACIHFVANALATIPVIRRYSPLTRIAVDTVDLASLRLWREALVTGREELLVDAYRSLEREMAVFRQADLIIAVTPLEAKLIGRMVPGARTAVIPVMADPWPAVPSFAARKGLLFVGHFSHRPNVDAVNYLVRHIWPLLQKLLPGVDLCIVGDRPPQELEGLAEQRIKTTGYVPGLRPYLEGCRLLVAPIRYGAGMKTKIVEALAAGLPVVTTGMGAEGMELQHGVNVLIGDDPLSFARATAALYRDEQLWNRLSRAGREHVRRHYSFPVVAPAIYGLVHPRA</sequence>
<protein>
    <submittedName>
        <fullName evidence="2">Glycosyltransferase</fullName>
    </submittedName>
</protein>
<dbReference type="AlphaFoldDB" id="A0A6N7IU73"/>
<proteinExistence type="predicted"/>
<dbReference type="Gene3D" id="3.40.50.2000">
    <property type="entry name" value="Glycogen Phosphorylase B"/>
    <property type="match status" value="2"/>
</dbReference>
<feature type="domain" description="Glycosyltransferase subfamily 4-like N-terminal" evidence="1">
    <location>
        <begin position="23"/>
        <end position="187"/>
    </location>
</feature>
<dbReference type="OrthoDB" id="525353at2"/>
<dbReference type="CDD" id="cd03801">
    <property type="entry name" value="GT4_PimA-like"/>
    <property type="match status" value="1"/>
</dbReference>
<dbReference type="GO" id="GO:0016757">
    <property type="term" value="F:glycosyltransferase activity"/>
    <property type="evidence" value="ECO:0007669"/>
    <property type="project" value="TreeGrafter"/>
</dbReference>
<evidence type="ECO:0000313" key="2">
    <source>
        <dbReference type="EMBL" id="MQL52648.1"/>
    </source>
</evidence>
<evidence type="ECO:0000259" key="1">
    <source>
        <dbReference type="Pfam" id="PF13439"/>
    </source>
</evidence>
<dbReference type="EMBL" id="WHYR01000026">
    <property type="protein sequence ID" value="MQL52648.1"/>
    <property type="molecule type" value="Genomic_DNA"/>
</dbReference>
<dbReference type="PANTHER" id="PTHR12526">
    <property type="entry name" value="GLYCOSYLTRANSFERASE"/>
    <property type="match status" value="1"/>
</dbReference>
<dbReference type="SUPFAM" id="SSF53756">
    <property type="entry name" value="UDP-Glycosyltransferase/glycogen phosphorylase"/>
    <property type="match status" value="1"/>
</dbReference>
<dbReference type="InterPro" id="IPR028098">
    <property type="entry name" value="Glyco_trans_4-like_N"/>
</dbReference>
<reference evidence="2 3" key="1">
    <citation type="submission" date="2019-10" db="EMBL/GenBank/DDBJ databases">
        <title>Comparative genomics of sulfur disproportionating microorganisms.</title>
        <authorList>
            <person name="Ward L.M."/>
            <person name="Bertran E."/>
            <person name="Johnston D."/>
        </authorList>
    </citation>
    <scope>NUCLEOTIDE SEQUENCE [LARGE SCALE GENOMIC DNA]</scope>
    <source>
        <strain evidence="2 3">DSM 14055</strain>
    </source>
</reference>
<evidence type="ECO:0000313" key="3">
    <source>
        <dbReference type="Proteomes" id="UP000441717"/>
    </source>
</evidence>
<dbReference type="Proteomes" id="UP000441717">
    <property type="component" value="Unassembled WGS sequence"/>
</dbReference>
<dbReference type="Pfam" id="PF13439">
    <property type="entry name" value="Glyco_transf_4"/>
    <property type="match status" value="1"/>
</dbReference>
<comment type="caution">
    <text evidence="2">The sequence shown here is derived from an EMBL/GenBank/DDBJ whole genome shotgun (WGS) entry which is preliminary data.</text>
</comment>
<dbReference type="PANTHER" id="PTHR12526:SF600">
    <property type="entry name" value="GLYCOSYL TRANSFERASE GROUP 1"/>
    <property type="match status" value="1"/>
</dbReference>
<organism evidence="2 3">
    <name type="scientific">Desulfofundulus thermobenzoicus</name>
    <dbReference type="NCBI Taxonomy" id="29376"/>
    <lineage>
        <taxon>Bacteria</taxon>
        <taxon>Bacillati</taxon>
        <taxon>Bacillota</taxon>
        <taxon>Clostridia</taxon>
        <taxon>Eubacteriales</taxon>
        <taxon>Peptococcaceae</taxon>
        <taxon>Desulfofundulus</taxon>
    </lineage>
</organism>
<gene>
    <name evidence="2" type="ORF">GFC01_10315</name>
</gene>
<dbReference type="Pfam" id="PF13692">
    <property type="entry name" value="Glyco_trans_1_4"/>
    <property type="match status" value="1"/>
</dbReference>
<keyword evidence="2" id="KW-0808">Transferase</keyword>
<accession>A0A6N7IU73</accession>